<evidence type="ECO:0000313" key="2">
    <source>
        <dbReference type="Proteomes" id="UP000006882"/>
    </source>
</evidence>
<dbReference type="Gramene" id="ONI05021">
    <property type="protein sequence ID" value="ONI05021"/>
    <property type="gene ID" value="PRUPE_6G351800"/>
</dbReference>
<dbReference type="Proteomes" id="UP000006882">
    <property type="component" value="Chromosome G6"/>
</dbReference>
<name>A0A251P0E7_PRUPE</name>
<dbReference type="EMBL" id="CM007656">
    <property type="protein sequence ID" value="ONI05022.1"/>
    <property type="molecule type" value="Genomic_DNA"/>
</dbReference>
<gene>
    <name evidence="1" type="ORF">PRUPE_6G351800</name>
</gene>
<reference evidence="1" key="2">
    <citation type="submission" date="2016-12" db="EMBL/GenBank/DDBJ databases">
        <title>WGS assembly of Prunus persica.</title>
        <authorList>
            <person name="Verde I."/>
            <person name="Jenkins J."/>
            <person name="Dondini L."/>
            <person name="Micali S."/>
            <person name="Pagliarani G."/>
            <person name="Vendramin E."/>
            <person name="Paris R."/>
            <person name="Aramini V."/>
            <person name="Gazza L."/>
            <person name="Rossini L."/>
            <person name="Bassi D."/>
            <person name="Troggio M."/>
            <person name="Shu S."/>
            <person name="Grimwood J.H."/>
            <person name="Tartarini S."/>
            <person name="Dettori M.T."/>
            <person name="Schmutz J."/>
        </authorList>
    </citation>
    <scope>NUCLEOTIDE SEQUENCE</scope>
</reference>
<accession>A0A251P0E7</accession>
<proteinExistence type="predicted"/>
<dbReference type="Gramene" id="ONI05022">
    <property type="protein sequence ID" value="ONI05022"/>
    <property type="gene ID" value="PRUPE_6G351800"/>
</dbReference>
<keyword evidence="2" id="KW-1185">Reference proteome</keyword>
<organism evidence="1 2">
    <name type="scientific">Prunus persica</name>
    <name type="common">Peach</name>
    <name type="synonym">Amygdalus persica</name>
    <dbReference type="NCBI Taxonomy" id="3760"/>
    <lineage>
        <taxon>Eukaryota</taxon>
        <taxon>Viridiplantae</taxon>
        <taxon>Streptophyta</taxon>
        <taxon>Embryophyta</taxon>
        <taxon>Tracheophyta</taxon>
        <taxon>Spermatophyta</taxon>
        <taxon>Magnoliopsida</taxon>
        <taxon>eudicotyledons</taxon>
        <taxon>Gunneridae</taxon>
        <taxon>Pentapetalae</taxon>
        <taxon>rosids</taxon>
        <taxon>fabids</taxon>
        <taxon>Rosales</taxon>
        <taxon>Rosaceae</taxon>
        <taxon>Amygdaloideae</taxon>
        <taxon>Amygdaleae</taxon>
        <taxon>Prunus</taxon>
    </lineage>
</organism>
<reference evidence="1 2" key="1">
    <citation type="journal article" date="2013" name="Nat. Genet.">
        <title>The high-quality draft genome of peach (Prunus persica) identifies unique patterns of genetic diversity, domestication and genome evolution.</title>
        <authorList>
            <consortium name="International Peach Genome Initiative"/>
            <person name="Verde I."/>
            <person name="Abbott A.G."/>
            <person name="Scalabrin S."/>
            <person name="Jung S."/>
            <person name="Shu S."/>
            <person name="Marroni F."/>
            <person name="Zhebentyayeva T."/>
            <person name="Dettori M.T."/>
            <person name="Grimwood J."/>
            <person name="Cattonaro F."/>
            <person name="Zuccolo A."/>
            <person name="Rossini L."/>
            <person name="Jenkins J."/>
            <person name="Vendramin E."/>
            <person name="Meisel L.A."/>
            <person name="Decroocq V."/>
            <person name="Sosinski B."/>
            <person name="Prochnik S."/>
            <person name="Mitros T."/>
            <person name="Policriti A."/>
            <person name="Cipriani G."/>
            <person name="Dondini L."/>
            <person name="Ficklin S."/>
            <person name="Goodstein D.M."/>
            <person name="Xuan P."/>
            <person name="Del Fabbro C."/>
            <person name="Aramini V."/>
            <person name="Copetti D."/>
            <person name="Gonzalez S."/>
            <person name="Horner D.S."/>
            <person name="Falchi R."/>
            <person name="Lucas S."/>
            <person name="Mica E."/>
            <person name="Maldonado J."/>
            <person name="Lazzari B."/>
            <person name="Bielenberg D."/>
            <person name="Pirona R."/>
            <person name="Miculan M."/>
            <person name="Barakat A."/>
            <person name="Testolin R."/>
            <person name="Stella A."/>
            <person name="Tartarini S."/>
            <person name="Tonutti P."/>
            <person name="Arus P."/>
            <person name="Orellana A."/>
            <person name="Wells C."/>
            <person name="Main D."/>
            <person name="Vizzotto G."/>
            <person name="Silva H."/>
            <person name="Salamini F."/>
            <person name="Schmutz J."/>
            <person name="Morgante M."/>
            <person name="Rokhsar D.S."/>
        </authorList>
    </citation>
    <scope>NUCLEOTIDE SEQUENCE [LARGE SCALE GENOMIC DNA]</scope>
    <source>
        <strain evidence="2">cv. Nemared</strain>
    </source>
</reference>
<dbReference type="EMBL" id="CM007656">
    <property type="protein sequence ID" value="ONI05021.1"/>
    <property type="molecule type" value="Genomic_DNA"/>
</dbReference>
<evidence type="ECO:0000313" key="1">
    <source>
        <dbReference type="EMBL" id="ONI05022.1"/>
    </source>
</evidence>
<protein>
    <submittedName>
        <fullName evidence="1">Uncharacterized protein</fullName>
    </submittedName>
</protein>
<dbReference type="InterPro" id="IPR036612">
    <property type="entry name" value="KH_dom_type_1_sf"/>
</dbReference>
<dbReference type="GO" id="GO:0003723">
    <property type="term" value="F:RNA binding"/>
    <property type="evidence" value="ECO:0007669"/>
    <property type="project" value="InterPro"/>
</dbReference>
<dbReference type="AlphaFoldDB" id="A0A251P0E7"/>
<sequence>MTNKVNMEEIIAYNMKAKSYCPYDLSVLRMPINICTEEQSFLTYESWRCFFTAKDLQEAWPVLKSALKEYGISCALDLDHCSSWRLRKFKCPNLLCHILEHSCTFVFKAVKVLNGMPCYLVYTGYVFDGFCQKFDIKRDKYVFRKKTAHESPGTGT</sequence>
<dbReference type="Gene3D" id="3.30.1370.10">
    <property type="entry name" value="K Homology domain, type 1"/>
    <property type="match status" value="1"/>
</dbReference>